<keyword evidence="3" id="KW-1185">Reference proteome</keyword>
<evidence type="ECO:0000313" key="2">
    <source>
        <dbReference type="EMBL" id="GAA3647136.1"/>
    </source>
</evidence>
<proteinExistence type="predicted"/>
<feature type="compositionally biased region" description="Basic residues" evidence="1">
    <location>
        <begin position="71"/>
        <end position="80"/>
    </location>
</feature>
<organism evidence="2 3">
    <name type="scientific">Microbacterium marinilacus</name>
    <dbReference type="NCBI Taxonomy" id="415209"/>
    <lineage>
        <taxon>Bacteria</taxon>
        <taxon>Bacillati</taxon>
        <taxon>Actinomycetota</taxon>
        <taxon>Actinomycetes</taxon>
        <taxon>Micrococcales</taxon>
        <taxon>Microbacteriaceae</taxon>
        <taxon>Microbacterium</taxon>
    </lineage>
</organism>
<feature type="compositionally biased region" description="Low complexity" evidence="1">
    <location>
        <begin position="1"/>
        <end position="15"/>
    </location>
</feature>
<dbReference type="Proteomes" id="UP001410795">
    <property type="component" value="Unassembled WGS sequence"/>
</dbReference>
<feature type="region of interest" description="Disordered" evidence="1">
    <location>
        <begin position="1"/>
        <end position="80"/>
    </location>
</feature>
<comment type="caution">
    <text evidence="2">The sequence shown here is derived from an EMBL/GenBank/DDBJ whole genome shotgun (WGS) entry which is preliminary data.</text>
</comment>
<reference evidence="3" key="1">
    <citation type="journal article" date="2019" name="Int. J. Syst. Evol. Microbiol.">
        <title>The Global Catalogue of Microorganisms (GCM) 10K type strain sequencing project: providing services to taxonomists for standard genome sequencing and annotation.</title>
        <authorList>
            <consortium name="The Broad Institute Genomics Platform"/>
            <consortium name="The Broad Institute Genome Sequencing Center for Infectious Disease"/>
            <person name="Wu L."/>
            <person name="Ma J."/>
        </authorList>
    </citation>
    <scope>NUCLEOTIDE SEQUENCE [LARGE SCALE GENOMIC DNA]</scope>
    <source>
        <strain evidence="3">JCM 16546</strain>
    </source>
</reference>
<name>A0ABP7B2G2_9MICO</name>
<protein>
    <submittedName>
        <fullName evidence="2">Uncharacterized protein</fullName>
    </submittedName>
</protein>
<evidence type="ECO:0000313" key="3">
    <source>
        <dbReference type="Proteomes" id="UP001410795"/>
    </source>
</evidence>
<accession>A0ABP7B2G2</accession>
<dbReference type="EMBL" id="BAAAYV010000002">
    <property type="protein sequence ID" value="GAA3647136.1"/>
    <property type="molecule type" value="Genomic_DNA"/>
</dbReference>
<evidence type="ECO:0000256" key="1">
    <source>
        <dbReference type="SAM" id="MobiDB-lite"/>
    </source>
</evidence>
<sequence length="80" mass="7679">MPSGTSAGASGAAGSLVAEALTEGDGEAPGAGGAVGAHETDVTAAPITTTRASARVAAGEHVLRGPGARPTARRMVTRRV</sequence>
<gene>
    <name evidence="2" type="ORF">GCM10022202_03150</name>
</gene>